<organism evidence="1 2">
    <name type="scientific">Chroococcidiopsis cubana SAG 39.79</name>
    <dbReference type="NCBI Taxonomy" id="388085"/>
    <lineage>
        <taxon>Bacteria</taxon>
        <taxon>Bacillati</taxon>
        <taxon>Cyanobacteriota</taxon>
        <taxon>Cyanophyceae</taxon>
        <taxon>Chroococcidiopsidales</taxon>
        <taxon>Chroococcidiopsidaceae</taxon>
        <taxon>Chroococcidiopsis</taxon>
    </lineage>
</organism>
<dbReference type="EMBL" id="RSCK01000006">
    <property type="protein sequence ID" value="RUT13580.1"/>
    <property type="molecule type" value="Genomic_DNA"/>
</dbReference>
<accession>A0AB37UQ89</accession>
<dbReference type="AlphaFoldDB" id="A0AB37UQ89"/>
<sequence>MQMTLSYTVKLISVAFALASVGLDTTKAIAQTIYPFNGNYDTRIEIVPIDEELSQSIELATSSDPEAPYGLTQYEGLIYARTDPATGALNFDTNPATFGLPDLPPGYIVFEGEGTDNKLRGTATATATLDRENLTGSGSGTLTITGGEGIFTGATGTLDFTQVDRLNPDPNVLSLEGDAVITGSIETVPEPGGVGTLAGVGVIGAGLLLHRQRQKLTKNT</sequence>
<name>A0AB37UQ89_9CYAN</name>
<gene>
    <name evidence="1" type="ORF">DSM107010_12030</name>
</gene>
<proteinExistence type="predicted"/>
<evidence type="ECO:0000313" key="1">
    <source>
        <dbReference type="EMBL" id="RUT13580.1"/>
    </source>
</evidence>
<keyword evidence="2" id="KW-1185">Reference proteome</keyword>
<dbReference type="Proteomes" id="UP000282574">
    <property type="component" value="Unassembled WGS sequence"/>
</dbReference>
<comment type="caution">
    <text evidence="1">The sequence shown here is derived from an EMBL/GenBank/DDBJ whole genome shotgun (WGS) entry which is preliminary data.</text>
</comment>
<evidence type="ECO:0000313" key="2">
    <source>
        <dbReference type="Proteomes" id="UP000282574"/>
    </source>
</evidence>
<evidence type="ECO:0008006" key="3">
    <source>
        <dbReference type="Google" id="ProtNLM"/>
    </source>
</evidence>
<protein>
    <recommendedName>
        <fullName evidence="3">PEP-CTERM protein-sorting domain-containing protein</fullName>
    </recommendedName>
</protein>
<reference evidence="1 2" key="1">
    <citation type="journal article" date="2019" name="Genome Biol. Evol.">
        <title>Day and night: Metabolic profiles and evolutionary relationships of six axenic non-marine cyanobacteria.</title>
        <authorList>
            <person name="Will S.E."/>
            <person name="Henke P."/>
            <person name="Boedeker C."/>
            <person name="Huang S."/>
            <person name="Brinkmann H."/>
            <person name="Rohde M."/>
            <person name="Jarek M."/>
            <person name="Friedl T."/>
            <person name="Seufert S."/>
            <person name="Schumacher M."/>
            <person name="Overmann J."/>
            <person name="Neumann-Schaal M."/>
            <person name="Petersen J."/>
        </authorList>
    </citation>
    <scope>NUCLEOTIDE SEQUENCE [LARGE SCALE GENOMIC DNA]</scope>
    <source>
        <strain evidence="1 2">SAG 39.79</strain>
    </source>
</reference>